<evidence type="ECO:0008006" key="3">
    <source>
        <dbReference type="Google" id="ProtNLM"/>
    </source>
</evidence>
<organism evidence="1 2">
    <name type="scientific">Pirellulimonas nuda</name>
    <dbReference type="NCBI Taxonomy" id="2528009"/>
    <lineage>
        <taxon>Bacteria</taxon>
        <taxon>Pseudomonadati</taxon>
        <taxon>Planctomycetota</taxon>
        <taxon>Planctomycetia</taxon>
        <taxon>Pirellulales</taxon>
        <taxon>Lacipirellulaceae</taxon>
        <taxon>Pirellulimonas</taxon>
    </lineage>
</organism>
<dbReference type="SUPFAM" id="SSF46689">
    <property type="entry name" value="Homeodomain-like"/>
    <property type="match status" value="1"/>
</dbReference>
<evidence type="ECO:0000313" key="1">
    <source>
        <dbReference type="EMBL" id="QDU86665.1"/>
    </source>
</evidence>
<gene>
    <name evidence="1" type="ORF">Pla175_00150</name>
</gene>
<dbReference type="AlphaFoldDB" id="A0A518D5B0"/>
<dbReference type="PANTHER" id="PTHR34849:SF3">
    <property type="entry name" value="SSR2962 PROTEIN"/>
    <property type="match status" value="1"/>
</dbReference>
<dbReference type="EMBL" id="CP036291">
    <property type="protein sequence ID" value="QDU86665.1"/>
    <property type="molecule type" value="Genomic_DNA"/>
</dbReference>
<sequence length="71" mass="7813">MEPIITSNPRIMHGEPCFAGTRVAVRTFFDHLEAGYTVTGFLEQFPTVRREHVDGLLAELRAASARSAVPA</sequence>
<dbReference type="Proteomes" id="UP000317429">
    <property type="component" value="Chromosome"/>
</dbReference>
<dbReference type="Pfam" id="PF04255">
    <property type="entry name" value="DUF433"/>
    <property type="match status" value="1"/>
</dbReference>
<accession>A0A518D5B0</accession>
<dbReference type="InterPro" id="IPR007367">
    <property type="entry name" value="DUF433"/>
</dbReference>
<dbReference type="InterPro" id="IPR009057">
    <property type="entry name" value="Homeodomain-like_sf"/>
</dbReference>
<evidence type="ECO:0000313" key="2">
    <source>
        <dbReference type="Proteomes" id="UP000317429"/>
    </source>
</evidence>
<proteinExistence type="predicted"/>
<keyword evidence="2" id="KW-1185">Reference proteome</keyword>
<protein>
    <recommendedName>
        <fullName evidence="3">DUF433 domain-containing protein</fullName>
    </recommendedName>
</protein>
<dbReference type="OrthoDB" id="9808242at2"/>
<dbReference type="KEGG" id="pnd:Pla175_00150"/>
<dbReference type="Gene3D" id="1.10.10.10">
    <property type="entry name" value="Winged helix-like DNA-binding domain superfamily/Winged helix DNA-binding domain"/>
    <property type="match status" value="1"/>
</dbReference>
<name>A0A518D5B0_9BACT</name>
<reference evidence="1 2" key="1">
    <citation type="submission" date="2019-02" db="EMBL/GenBank/DDBJ databases">
        <title>Deep-cultivation of Planctomycetes and their phenomic and genomic characterization uncovers novel biology.</title>
        <authorList>
            <person name="Wiegand S."/>
            <person name="Jogler M."/>
            <person name="Boedeker C."/>
            <person name="Pinto D."/>
            <person name="Vollmers J."/>
            <person name="Rivas-Marin E."/>
            <person name="Kohn T."/>
            <person name="Peeters S.H."/>
            <person name="Heuer A."/>
            <person name="Rast P."/>
            <person name="Oberbeckmann S."/>
            <person name="Bunk B."/>
            <person name="Jeske O."/>
            <person name="Meyerdierks A."/>
            <person name="Storesund J.E."/>
            <person name="Kallscheuer N."/>
            <person name="Luecker S."/>
            <person name="Lage O.M."/>
            <person name="Pohl T."/>
            <person name="Merkel B.J."/>
            <person name="Hornburger P."/>
            <person name="Mueller R.-W."/>
            <person name="Bruemmer F."/>
            <person name="Labrenz M."/>
            <person name="Spormann A.M."/>
            <person name="Op den Camp H."/>
            <person name="Overmann J."/>
            <person name="Amann R."/>
            <person name="Jetten M.S.M."/>
            <person name="Mascher T."/>
            <person name="Medema M.H."/>
            <person name="Devos D.P."/>
            <person name="Kaster A.-K."/>
            <person name="Ovreas L."/>
            <person name="Rohde M."/>
            <person name="Galperin M.Y."/>
            <person name="Jogler C."/>
        </authorList>
    </citation>
    <scope>NUCLEOTIDE SEQUENCE [LARGE SCALE GENOMIC DNA]</scope>
    <source>
        <strain evidence="1 2">Pla175</strain>
    </source>
</reference>
<dbReference type="InterPro" id="IPR036388">
    <property type="entry name" value="WH-like_DNA-bd_sf"/>
</dbReference>
<dbReference type="PANTHER" id="PTHR34849">
    <property type="entry name" value="SSL5025 PROTEIN"/>
    <property type="match status" value="1"/>
</dbReference>
<dbReference type="RefSeq" id="WP_145280093.1">
    <property type="nucleotide sequence ID" value="NZ_CP036291.1"/>
</dbReference>